<evidence type="ECO:0000313" key="2">
    <source>
        <dbReference type="Proteomes" id="UP000190911"/>
    </source>
</evidence>
<dbReference type="Pfam" id="PF11279">
    <property type="entry name" value="DUF3080"/>
    <property type="match status" value="1"/>
</dbReference>
<organism evidence="1 2">
    <name type="scientific">Vreelandella subglaciescola</name>
    <dbReference type="NCBI Taxonomy" id="29571"/>
    <lineage>
        <taxon>Bacteria</taxon>
        <taxon>Pseudomonadati</taxon>
        <taxon>Pseudomonadota</taxon>
        <taxon>Gammaproteobacteria</taxon>
        <taxon>Oceanospirillales</taxon>
        <taxon>Halomonadaceae</taxon>
        <taxon>Vreelandella</taxon>
    </lineage>
</organism>
<reference evidence="1 2" key="1">
    <citation type="submission" date="2016-11" db="EMBL/GenBank/DDBJ databases">
        <authorList>
            <person name="Jaros S."/>
            <person name="Januszkiewicz K."/>
            <person name="Wedrychowicz H."/>
        </authorList>
    </citation>
    <scope>NUCLEOTIDE SEQUENCE [LARGE SCALE GENOMIC DNA]</scope>
    <source>
        <strain evidence="1 2">ACAM 12</strain>
    </source>
</reference>
<evidence type="ECO:0008006" key="3">
    <source>
        <dbReference type="Google" id="ProtNLM"/>
    </source>
</evidence>
<dbReference type="STRING" id="29571.SAMN05878437_2929"/>
<dbReference type="Proteomes" id="UP000190911">
    <property type="component" value="Chromosome I"/>
</dbReference>
<dbReference type="InterPro" id="IPR021431">
    <property type="entry name" value="DUF3080"/>
</dbReference>
<name>A0A1M7IRF1_9GAMM</name>
<keyword evidence="2" id="KW-1185">Reference proteome</keyword>
<accession>A0A1M7IRF1</accession>
<proteinExistence type="predicted"/>
<sequence length="333" mass="38172">MSSTWRSGRKILAFTACLTGGLLLSGCGDSDAERYWQDYHRTLESALALDAIPRRAPDNIGAFPERRARLFDLPEVREGLIGIYALRECRITALVAAHNNQLGRVAPPSQQWLYQRALWQRLSGCWNTPVPDGLATVDRQRLHRLTLTKTQQLPYASWNALFDSSEWEKSFARASHPVDFTRVDIRPALGAVNYLQRMVRHQFSRSWEQDSGTLEHQLKILRKRPLTAQTLRTLMLATQRLREATATLNTTTPTRCLPAWDMGYIAATRHSARRWLTAVNALFDSVPVTPPNAMHTYRQRWLSLDNQRAPWSAFKTALVEHHSARFRFPACRR</sequence>
<dbReference type="RefSeq" id="WP_079554771.1">
    <property type="nucleotide sequence ID" value="NZ_LT670847.1"/>
</dbReference>
<protein>
    <recommendedName>
        <fullName evidence="3">DUF3080 domain-containing protein</fullName>
    </recommendedName>
</protein>
<dbReference type="AlphaFoldDB" id="A0A1M7IRF1"/>
<dbReference type="InParanoid" id="A0A1M7IRF1"/>
<dbReference type="OrthoDB" id="6997572at2"/>
<dbReference type="PROSITE" id="PS51257">
    <property type="entry name" value="PROKAR_LIPOPROTEIN"/>
    <property type="match status" value="1"/>
</dbReference>
<dbReference type="EMBL" id="LT670847">
    <property type="protein sequence ID" value="SHM43291.1"/>
    <property type="molecule type" value="Genomic_DNA"/>
</dbReference>
<gene>
    <name evidence="1" type="ORF">SAMN05878437_2929</name>
</gene>
<evidence type="ECO:0000313" key="1">
    <source>
        <dbReference type="EMBL" id="SHM43291.1"/>
    </source>
</evidence>